<keyword evidence="2 10" id="KW-0645">Protease</keyword>
<evidence type="ECO:0000259" key="12">
    <source>
        <dbReference type="Pfam" id="PF02868"/>
    </source>
</evidence>
<dbReference type="EMBL" id="AWXU01000025">
    <property type="protein sequence ID" value="KFN50077.1"/>
    <property type="molecule type" value="Genomic_DNA"/>
</dbReference>
<dbReference type="InterPro" id="IPR011096">
    <property type="entry name" value="FTP_domain"/>
</dbReference>
<dbReference type="InterPro" id="IPR013856">
    <property type="entry name" value="Peptidase_M4_domain"/>
</dbReference>
<protein>
    <recommendedName>
        <fullName evidence="10">Neutral metalloproteinase</fullName>
        <ecNumber evidence="10">3.4.24.-</ecNumber>
    </recommendedName>
</protein>
<dbReference type="OrthoDB" id="5378341at2"/>
<dbReference type="GO" id="GO:0004222">
    <property type="term" value="F:metalloendopeptidase activity"/>
    <property type="evidence" value="ECO:0007669"/>
    <property type="project" value="UniProtKB-UniRule"/>
</dbReference>
<dbReference type="MEROPS" id="M04.017"/>
<comment type="cofactor">
    <cofactor evidence="10">
        <name>Zn(2+)</name>
        <dbReference type="ChEBI" id="CHEBI:29105"/>
    </cofactor>
</comment>
<dbReference type="PRINTS" id="PR00730">
    <property type="entry name" value="THERMOLYSIN"/>
</dbReference>
<dbReference type="GO" id="GO:0046872">
    <property type="term" value="F:metal ion binding"/>
    <property type="evidence" value="ECO:0007669"/>
    <property type="project" value="UniProtKB-UniRule"/>
</dbReference>
<dbReference type="Pfam" id="PF07504">
    <property type="entry name" value="FTP"/>
    <property type="match status" value="1"/>
</dbReference>
<feature type="domain" description="FTP" evidence="13">
    <location>
        <begin position="54"/>
        <end position="95"/>
    </location>
</feature>
<keyword evidence="8" id="KW-0865">Zymogen</keyword>
<evidence type="ECO:0000313" key="15">
    <source>
        <dbReference type="Proteomes" id="UP000029391"/>
    </source>
</evidence>
<evidence type="ECO:0000259" key="13">
    <source>
        <dbReference type="Pfam" id="PF07504"/>
    </source>
</evidence>
<feature type="signal peptide" evidence="10">
    <location>
        <begin position="1"/>
        <end position="25"/>
    </location>
</feature>
<sequence>MKLQSSLLSAAILGVLALSSAAATAATDQAAVARARAAIDAGSLPAVARHANDAFIAKDSNVDMNGTEHVRFQRTWNGMPVIGGDFIVHNRNGRTEVTTNLDTSFRPSATPKLRRDEALGVAGARFGTRATAPADARLVVFAVRRQPTLAWEVVYEGIRADQTPTEMHYFIDASSGEVLAAWDAVHTATPGPDTSTCPGGVSANGKGNTLGAGRVSLRTTSCANAYQLRDLTRGGGSTTNMLNRTTGNGTIFTDADNQWGSGTLSDMATIGAEAHYGVAATWDWFASRFGRMGIADDGQGALARVHYGRNYANAFWRDSCFCMTFGDGDNGVSVNPLTALDVAAHEMSHGVTSTTAGLIYSDESGGLNEATSDIFAVAVEFAAKNDADAGDWMIGEKVYANNDGTVALRYMFKPSLDGASYDCYEPGMGLDDVHFTSGVANHFFYLLSEGAVVPEGFGPGTWAGLTPEDMVCNGNTNLGGLGVQTAARIWYYALVNYMLPTTDYAGARAATLQAAADLHGAGSSAYKKVARAWDAVGVTADL</sequence>
<reference evidence="14 15" key="1">
    <citation type="submission" date="2013-09" db="EMBL/GenBank/DDBJ databases">
        <title>Genome sequencing of Arenimonas composti.</title>
        <authorList>
            <person name="Chen F."/>
            <person name="Wang G."/>
        </authorList>
    </citation>
    <scope>NUCLEOTIDE SEQUENCE [LARGE SCALE GENOMIC DNA]</scope>
    <source>
        <strain evidence="14 15">TR7-09</strain>
    </source>
</reference>
<dbReference type="EC" id="3.4.24.-" evidence="10"/>
<evidence type="ECO:0000256" key="1">
    <source>
        <dbReference type="ARBA" id="ARBA00009388"/>
    </source>
</evidence>
<evidence type="ECO:0000256" key="9">
    <source>
        <dbReference type="PIRSR" id="PIRSR623612-1"/>
    </source>
</evidence>
<keyword evidence="6 10" id="KW-0862">Zinc</keyword>
<feature type="active site" evidence="9">
    <location>
        <position position="346"/>
    </location>
</feature>
<evidence type="ECO:0000256" key="10">
    <source>
        <dbReference type="RuleBase" id="RU366073"/>
    </source>
</evidence>
<dbReference type="InterPro" id="IPR050728">
    <property type="entry name" value="Zinc_Metalloprotease_M4"/>
</dbReference>
<organism evidence="14 15">
    <name type="scientific">Arenimonas composti TR7-09 = DSM 18010</name>
    <dbReference type="NCBI Taxonomy" id="1121013"/>
    <lineage>
        <taxon>Bacteria</taxon>
        <taxon>Pseudomonadati</taxon>
        <taxon>Pseudomonadota</taxon>
        <taxon>Gammaproteobacteria</taxon>
        <taxon>Lysobacterales</taxon>
        <taxon>Lysobacteraceae</taxon>
        <taxon>Arenimonas</taxon>
    </lineage>
</organism>
<evidence type="ECO:0000256" key="3">
    <source>
        <dbReference type="ARBA" id="ARBA00022723"/>
    </source>
</evidence>
<evidence type="ECO:0000256" key="8">
    <source>
        <dbReference type="ARBA" id="ARBA00023145"/>
    </source>
</evidence>
<feature type="active site" description="Proton donor" evidence="9">
    <location>
        <position position="434"/>
    </location>
</feature>
<dbReference type="STRING" id="1121013.GCA_000426365_00335"/>
<dbReference type="Gene3D" id="3.10.450.490">
    <property type="match status" value="1"/>
</dbReference>
<dbReference type="GO" id="GO:0006508">
    <property type="term" value="P:proteolysis"/>
    <property type="evidence" value="ECO:0007669"/>
    <property type="project" value="UniProtKB-KW"/>
</dbReference>
<name>A0A091BEX7_9GAMM</name>
<dbReference type="Gene3D" id="1.10.390.10">
    <property type="entry name" value="Neutral Protease Domain 2"/>
    <property type="match status" value="1"/>
</dbReference>
<dbReference type="Gene3D" id="3.10.450.40">
    <property type="match status" value="1"/>
</dbReference>
<evidence type="ECO:0000256" key="4">
    <source>
        <dbReference type="ARBA" id="ARBA00022729"/>
    </source>
</evidence>
<dbReference type="InterPro" id="IPR023612">
    <property type="entry name" value="Peptidase_M4"/>
</dbReference>
<feature type="domain" description="Peptidase M4" evidence="11">
    <location>
        <begin position="205"/>
        <end position="353"/>
    </location>
</feature>
<dbReference type="GO" id="GO:0005576">
    <property type="term" value="C:extracellular region"/>
    <property type="evidence" value="ECO:0007669"/>
    <property type="project" value="UniProtKB-SubCell"/>
</dbReference>
<keyword evidence="15" id="KW-1185">Reference proteome</keyword>
<keyword evidence="7 10" id="KW-0482">Metalloprotease</keyword>
<feature type="domain" description="Peptidase M4 C-terminal" evidence="12">
    <location>
        <begin position="356"/>
        <end position="538"/>
    </location>
</feature>
<keyword evidence="3" id="KW-0479">Metal-binding</keyword>
<comment type="similarity">
    <text evidence="1 10">Belongs to the peptidase M4 family.</text>
</comment>
<dbReference type="SUPFAM" id="SSF55486">
    <property type="entry name" value="Metalloproteases ('zincins'), catalytic domain"/>
    <property type="match status" value="1"/>
</dbReference>
<dbReference type="AlphaFoldDB" id="A0A091BEX7"/>
<dbReference type="InterPro" id="IPR001570">
    <property type="entry name" value="Peptidase_M4_C_domain"/>
</dbReference>
<comment type="function">
    <text evidence="10">Extracellular zinc metalloprotease.</text>
</comment>
<dbReference type="Proteomes" id="UP000029391">
    <property type="component" value="Unassembled WGS sequence"/>
</dbReference>
<dbReference type="PANTHER" id="PTHR33794">
    <property type="entry name" value="BACILLOLYSIN"/>
    <property type="match status" value="1"/>
</dbReference>
<evidence type="ECO:0000256" key="7">
    <source>
        <dbReference type="ARBA" id="ARBA00023049"/>
    </source>
</evidence>
<comment type="subcellular location">
    <subcellularLocation>
        <location evidence="10">Secreted</location>
    </subcellularLocation>
</comment>
<keyword evidence="10" id="KW-0964">Secreted</keyword>
<dbReference type="RefSeq" id="WP_043797505.1">
    <property type="nucleotide sequence ID" value="NZ_AUFF01000001.1"/>
</dbReference>
<feature type="chain" id="PRO_5023160571" description="Neutral metalloproteinase" evidence="10">
    <location>
        <begin position="26"/>
        <end position="542"/>
    </location>
</feature>
<evidence type="ECO:0000256" key="5">
    <source>
        <dbReference type="ARBA" id="ARBA00022801"/>
    </source>
</evidence>
<evidence type="ECO:0000256" key="2">
    <source>
        <dbReference type="ARBA" id="ARBA00022670"/>
    </source>
</evidence>
<evidence type="ECO:0000313" key="14">
    <source>
        <dbReference type="EMBL" id="KFN50077.1"/>
    </source>
</evidence>
<evidence type="ECO:0000256" key="6">
    <source>
        <dbReference type="ARBA" id="ARBA00022833"/>
    </source>
</evidence>
<dbReference type="Pfam" id="PF02868">
    <property type="entry name" value="Peptidase_M4_C"/>
    <property type="match status" value="1"/>
</dbReference>
<accession>A0A091BEX7</accession>
<dbReference type="eggNOG" id="COG3227">
    <property type="taxonomic scope" value="Bacteria"/>
</dbReference>
<dbReference type="InterPro" id="IPR027268">
    <property type="entry name" value="Peptidase_M4/M1_CTD_sf"/>
</dbReference>
<proteinExistence type="inferred from homology"/>
<dbReference type="CDD" id="cd09597">
    <property type="entry name" value="M4_TLP"/>
    <property type="match status" value="1"/>
</dbReference>
<gene>
    <name evidence="14" type="ORF">P873_00870</name>
</gene>
<evidence type="ECO:0000259" key="11">
    <source>
        <dbReference type="Pfam" id="PF01447"/>
    </source>
</evidence>
<dbReference type="Gene3D" id="3.10.170.10">
    <property type="match status" value="1"/>
</dbReference>
<dbReference type="Pfam" id="PF01447">
    <property type="entry name" value="Peptidase_M4"/>
    <property type="match status" value="1"/>
</dbReference>
<dbReference type="PANTHER" id="PTHR33794:SF1">
    <property type="entry name" value="BACILLOLYSIN"/>
    <property type="match status" value="1"/>
</dbReference>
<keyword evidence="5 10" id="KW-0378">Hydrolase</keyword>
<keyword evidence="4 10" id="KW-0732">Signal</keyword>
<comment type="caution">
    <text evidence="14">The sequence shown here is derived from an EMBL/GenBank/DDBJ whole genome shotgun (WGS) entry which is preliminary data.</text>
</comment>